<dbReference type="InterPro" id="IPR015424">
    <property type="entry name" value="PyrdxlP-dep_Trfase"/>
</dbReference>
<dbReference type="Proteomes" id="UP000470010">
    <property type="component" value="Unassembled WGS sequence"/>
</dbReference>
<dbReference type="EMBL" id="VTFZ01000011">
    <property type="protein sequence ID" value="MRX80633.1"/>
    <property type="molecule type" value="Genomic_DNA"/>
</dbReference>
<comment type="cofactor">
    <cofactor evidence="1">
        <name>pyridoxal 5'-phosphate</name>
        <dbReference type="ChEBI" id="CHEBI:597326"/>
    </cofactor>
</comment>
<evidence type="ECO:0000256" key="3">
    <source>
        <dbReference type="ARBA" id="ARBA00022679"/>
    </source>
</evidence>
<comment type="caution">
    <text evidence="6">The sequence shown here is derived from an EMBL/GenBank/DDBJ whole genome shotgun (WGS) entry which is preliminary data.</text>
</comment>
<dbReference type="Gene3D" id="3.40.640.10">
    <property type="entry name" value="Type I PLP-dependent aspartate aminotransferase-like (Major domain)"/>
    <property type="match status" value="1"/>
</dbReference>
<dbReference type="SUPFAM" id="SSF53383">
    <property type="entry name" value="PLP-dependent transferases"/>
    <property type="match status" value="1"/>
</dbReference>
<dbReference type="Pfam" id="PF00202">
    <property type="entry name" value="Aminotran_3"/>
    <property type="match status" value="1"/>
</dbReference>
<reference evidence="7" key="1">
    <citation type="submission" date="2019-08" db="EMBL/GenBank/DDBJ databases">
        <title>Arthrobacter sp. nov., isolated from plateau pika and Tibetan wild ass.</title>
        <authorList>
            <person name="Ge Y."/>
        </authorList>
    </citation>
    <scope>NUCLEOTIDE SEQUENCE [LARGE SCALE GENOMIC DNA]</scope>
    <source>
        <strain evidence="7">HF-1365</strain>
    </source>
</reference>
<dbReference type="PANTHER" id="PTHR11986">
    <property type="entry name" value="AMINOTRANSFERASE CLASS III"/>
    <property type="match status" value="1"/>
</dbReference>
<evidence type="ECO:0000256" key="4">
    <source>
        <dbReference type="ARBA" id="ARBA00022898"/>
    </source>
</evidence>
<accession>A0A7K0G9X5</accession>
<dbReference type="Gene3D" id="3.90.1150.10">
    <property type="entry name" value="Aspartate Aminotransferase, domain 1"/>
    <property type="match status" value="1"/>
</dbReference>
<evidence type="ECO:0000313" key="7">
    <source>
        <dbReference type="Proteomes" id="UP000470010"/>
    </source>
</evidence>
<dbReference type="GO" id="GO:0030170">
    <property type="term" value="F:pyridoxal phosphate binding"/>
    <property type="evidence" value="ECO:0007669"/>
    <property type="project" value="InterPro"/>
</dbReference>
<dbReference type="CDD" id="cd00610">
    <property type="entry name" value="OAT_like"/>
    <property type="match status" value="1"/>
</dbReference>
<keyword evidence="7" id="KW-1185">Reference proteome</keyword>
<dbReference type="PIRSF" id="PIRSF000521">
    <property type="entry name" value="Transaminase_4ab_Lys_Orn"/>
    <property type="match status" value="1"/>
</dbReference>
<dbReference type="InterPro" id="IPR015421">
    <property type="entry name" value="PyrdxlP-dep_Trfase_major"/>
</dbReference>
<dbReference type="InterPro" id="IPR049704">
    <property type="entry name" value="Aminotrans_3_PPA_site"/>
</dbReference>
<dbReference type="InterPro" id="IPR015422">
    <property type="entry name" value="PyrdxlP-dep_Trfase_small"/>
</dbReference>
<dbReference type="AlphaFoldDB" id="A0A7K0G9X5"/>
<dbReference type="InterPro" id="IPR005814">
    <property type="entry name" value="Aminotrans_3"/>
</dbReference>
<proteinExistence type="inferred from homology"/>
<dbReference type="InterPro" id="IPR050103">
    <property type="entry name" value="Class-III_PLP-dep_AT"/>
</dbReference>
<protein>
    <submittedName>
        <fullName evidence="6">Aminotransferase class III-fold pyridoxal phosphate-dependent enzyme</fullName>
    </submittedName>
</protein>
<organism evidence="6 7">
    <name type="scientific">Enorma shizhengliae</name>
    <dbReference type="NCBI Taxonomy" id="2606615"/>
    <lineage>
        <taxon>Bacteria</taxon>
        <taxon>Bacillati</taxon>
        <taxon>Actinomycetota</taxon>
        <taxon>Coriobacteriia</taxon>
        <taxon>Coriobacteriales</taxon>
        <taxon>Coriobacteriaceae</taxon>
        <taxon>Enorma</taxon>
    </lineage>
</organism>
<dbReference type="PANTHER" id="PTHR11986:SF79">
    <property type="entry name" value="ACETYLORNITHINE AMINOTRANSFERASE, MITOCHONDRIAL"/>
    <property type="match status" value="1"/>
</dbReference>
<sequence length="428" mass="44701">MTFDQERALDNEFVMHTYGRSQVEFVEGAGMTLKDAEGREYLDFLAGIGVCCLGHGHPAVVGAVERQATELMHVSNYFYIEHRGEVAALLSKLANDDLAGAGVLARAIAEGDAEAVRAAAAPQEGEQVWKTFFSNSGAEANECSMKLSRLYAKRCGNGGNTIVCLRGGFHGRTLETLAATMQNRLQDAFRPLPGGFVACTPNDIDELREVFAQLGGEICAVMLEPIQGESGVHPLDAAFVQEAARLVHEVGGVLISDEVQAGVFRTGKPFAIQRAGVVPDIMSLAKGIAGGVPAGACVARAEVADAFKPGDHGSTFGGSCLAVAAAESTLCELVNGGYAGKAAEVGAYMAEQLEKVPHVVEVRGAGLMLGCDLDEGAGDAHDVVTAALEAGAVINATGAHTLRFLPPLICTKENVDELAQILTSVLSC</sequence>
<name>A0A7K0G9X5_9ACTN</name>
<gene>
    <name evidence="6" type="ORF">GJE22_08550</name>
</gene>
<evidence type="ECO:0000313" key="6">
    <source>
        <dbReference type="EMBL" id="MRX80633.1"/>
    </source>
</evidence>
<keyword evidence="4 5" id="KW-0663">Pyridoxal phosphate</keyword>
<evidence type="ECO:0000256" key="5">
    <source>
        <dbReference type="RuleBase" id="RU003560"/>
    </source>
</evidence>
<keyword evidence="3 6" id="KW-0808">Transferase</keyword>
<dbReference type="RefSeq" id="WP_144688778.1">
    <property type="nucleotide sequence ID" value="NZ_VLLQ01000011.1"/>
</dbReference>
<comment type="similarity">
    <text evidence="5">Belongs to the class-III pyridoxal-phosphate-dependent aminotransferase family.</text>
</comment>
<dbReference type="PROSITE" id="PS00600">
    <property type="entry name" value="AA_TRANSFER_CLASS_3"/>
    <property type="match status" value="1"/>
</dbReference>
<evidence type="ECO:0000256" key="1">
    <source>
        <dbReference type="ARBA" id="ARBA00001933"/>
    </source>
</evidence>
<keyword evidence="2 6" id="KW-0032">Aminotransferase</keyword>
<dbReference type="GO" id="GO:0042802">
    <property type="term" value="F:identical protein binding"/>
    <property type="evidence" value="ECO:0007669"/>
    <property type="project" value="TreeGrafter"/>
</dbReference>
<dbReference type="GO" id="GO:0008483">
    <property type="term" value="F:transaminase activity"/>
    <property type="evidence" value="ECO:0007669"/>
    <property type="project" value="UniProtKB-KW"/>
</dbReference>
<evidence type="ECO:0000256" key="2">
    <source>
        <dbReference type="ARBA" id="ARBA00022576"/>
    </source>
</evidence>